<dbReference type="Gene3D" id="3.30.565.10">
    <property type="entry name" value="Histidine kinase-like ATPase, C-terminal domain"/>
    <property type="match status" value="1"/>
</dbReference>
<dbReference type="PANTHER" id="PTHR24421:SF10">
    <property type="entry name" value="NITRATE_NITRITE SENSOR PROTEIN NARQ"/>
    <property type="match status" value="1"/>
</dbReference>
<evidence type="ECO:0000259" key="10">
    <source>
        <dbReference type="PROSITE" id="PS50109"/>
    </source>
</evidence>
<keyword evidence="6 11" id="KW-0418">Kinase</keyword>
<dbReference type="InterPro" id="IPR005467">
    <property type="entry name" value="His_kinase_dom"/>
</dbReference>
<dbReference type="EC" id="2.7.13.3" evidence="2"/>
<keyword evidence="7" id="KW-0067">ATP-binding</keyword>
<reference evidence="12" key="1">
    <citation type="submission" date="2016-10" db="EMBL/GenBank/DDBJ databases">
        <authorList>
            <person name="Varghese N."/>
            <person name="Submissions S."/>
        </authorList>
    </citation>
    <scope>NUCLEOTIDE SEQUENCE [LARGE SCALE GENOMIC DNA]</scope>
    <source>
        <strain evidence="12">DS-12</strain>
    </source>
</reference>
<comment type="catalytic activity">
    <reaction evidence="1">
        <text>ATP + protein L-histidine = ADP + protein N-phospho-L-histidine.</text>
        <dbReference type="EC" id="2.7.13.3"/>
    </reaction>
</comment>
<keyword evidence="4" id="KW-0808">Transferase</keyword>
<sequence>MGTNSVKNNTWLQNMNDFFTGNLELNYLLLFSVIVLTILLITMYLKEIKLKKQINNLQLKQSIQRFKVEQFEMRIRKEEREEIAHNLHDDLAGTLAALKNNMEVAISESRNSIDSSKLLDISQSIEKAYNHIRSASHNLFDLAQLPEEELFSQHIHQLGNMVFSSKKYAFNLDIDDDALQNIPLKKRFELIRVLKEAFVNIVKHSQASKVDLLVYQDQESLHISLKDDGIGFRKTIGKKSLGIKSMQKRIEKINGLLKIRNNEVGAEIEIMIPTL</sequence>
<dbReference type="PANTHER" id="PTHR24421">
    <property type="entry name" value="NITRATE/NITRITE SENSOR PROTEIN NARX-RELATED"/>
    <property type="match status" value="1"/>
</dbReference>
<proteinExistence type="predicted"/>
<dbReference type="InterPro" id="IPR003594">
    <property type="entry name" value="HATPase_dom"/>
</dbReference>
<dbReference type="RefSeq" id="WP_091526206.1">
    <property type="nucleotide sequence ID" value="NZ_FOVI01000036.1"/>
</dbReference>
<evidence type="ECO:0000256" key="7">
    <source>
        <dbReference type="ARBA" id="ARBA00022840"/>
    </source>
</evidence>
<dbReference type="InterPro" id="IPR011712">
    <property type="entry name" value="Sig_transdc_His_kin_sub3_dim/P"/>
</dbReference>
<evidence type="ECO:0000313" key="11">
    <source>
        <dbReference type="EMBL" id="SFO31381.1"/>
    </source>
</evidence>
<keyword evidence="9" id="KW-1133">Transmembrane helix</keyword>
<dbReference type="OrthoDB" id="9778366at2"/>
<evidence type="ECO:0000256" key="1">
    <source>
        <dbReference type="ARBA" id="ARBA00000085"/>
    </source>
</evidence>
<dbReference type="EMBL" id="FOVI01000036">
    <property type="protein sequence ID" value="SFO31381.1"/>
    <property type="molecule type" value="Genomic_DNA"/>
</dbReference>
<dbReference type="STRING" id="913024.SAMN05421741_1362"/>
<evidence type="ECO:0000256" key="2">
    <source>
        <dbReference type="ARBA" id="ARBA00012438"/>
    </source>
</evidence>
<dbReference type="GO" id="GO:0000155">
    <property type="term" value="F:phosphorelay sensor kinase activity"/>
    <property type="evidence" value="ECO:0007669"/>
    <property type="project" value="InterPro"/>
</dbReference>
<gene>
    <name evidence="11" type="ORF">SAMN05421741_1362</name>
</gene>
<organism evidence="11 12">
    <name type="scientific">Paenimyroides ummariense</name>
    <dbReference type="NCBI Taxonomy" id="913024"/>
    <lineage>
        <taxon>Bacteria</taxon>
        <taxon>Pseudomonadati</taxon>
        <taxon>Bacteroidota</taxon>
        <taxon>Flavobacteriia</taxon>
        <taxon>Flavobacteriales</taxon>
        <taxon>Flavobacteriaceae</taxon>
        <taxon>Paenimyroides</taxon>
    </lineage>
</organism>
<dbReference type="Proteomes" id="UP000199036">
    <property type="component" value="Unassembled WGS sequence"/>
</dbReference>
<evidence type="ECO:0000256" key="9">
    <source>
        <dbReference type="SAM" id="Phobius"/>
    </source>
</evidence>
<evidence type="ECO:0000256" key="4">
    <source>
        <dbReference type="ARBA" id="ARBA00022679"/>
    </source>
</evidence>
<keyword evidence="8" id="KW-0902">Two-component regulatory system</keyword>
<evidence type="ECO:0000256" key="3">
    <source>
        <dbReference type="ARBA" id="ARBA00022553"/>
    </source>
</evidence>
<keyword evidence="12" id="KW-1185">Reference proteome</keyword>
<dbReference type="Pfam" id="PF07730">
    <property type="entry name" value="HisKA_3"/>
    <property type="match status" value="1"/>
</dbReference>
<dbReference type="Gene3D" id="1.20.5.1930">
    <property type="match status" value="1"/>
</dbReference>
<name>A0A1I5G7A8_9FLAO</name>
<keyword evidence="9" id="KW-0472">Membrane</keyword>
<protein>
    <recommendedName>
        <fullName evidence="2">histidine kinase</fullName>
        <ecNumber evidence="2">2.7.13.3</ecNumber>
    </recommendedName>
</protein>
<keyword evidence="5" id="KW-0547">Nucleotide-binding</keyword>
<dbReference type="InterPro" id="IPR050482">
    <property type="entry name" value="Sensor_HK_TwoCompSys"/>
</dbReference>
<dbReference type="AlphaFoldDB" id="A0A1I5G7A8"/>
<evidence type="ECO:0000256" key="8">
    <source>
        <dbReference type="ARBA" id="ARBA00023012"/>
    </source>
</evidence>
<feature type="domain" description="Histidine kinase" evidence="10">
    <location>
        <begin position="82"/>
        <end position="275"/>
    </location>
</feature>
<evidence type="ECO:0000313" key="12">
    <source>
        <dbReference type="Proteomes" id="UP000199036"/>
    </source>
</evidence>
<dbReference type="InterPro" id="IPR036890">
    <property type="entry name" value="HATPase_C_sf"/>
</dbReference>
<dbReference type="PROSITE" id="PS50109">
    <property type="entry name" value="HIS_KIN"/>
    <property type="match status" value="1"/>
</dbReference>
<dbReference type="GO" id="GO:0005524">
    <property type="term" value="F:ATP binding"/>
    <property type="evidence" value="ECO:0007669"/>
    <property type="project" value="UniProtKB-KW"/>
</dbReference>
<dbReference type="GO" id="GO:0046983">
    <property type="term" value="F:protein dimerization activity"/>
    <property type="evidence" value="ECO:0007669"/>
    <property type="project" value="InterPro"/>
</dbReference>
<accession>A0A1I5G7A8</accession>
<feature type="transmembrane region" description="Helical" evidence="9">
    <location>
        <begin position="25"/>
        <end position="45"/>
    </location>
</feature>
<keyword evidence="3" id="KW-0597">Phosphoprotein</keyword>
<dbReference type="GO" id="GO:0016020">
    <property type="term" value="C:membrane"/>
    <property type="evidence" value="ECO:0007669"/>
    <property type="project" value="InterPro"/>
</dbReference>
<dbReference type="CDD" id="cd16917">
    <property type="entry name" value="HATPase_UhpB-NarQ-NarX-like"/>
    <property type="match status" value="1"/>
</dbReference>
<keyword evidence="9" id="KW-0812">Transmembrane</keyword>
<dbReference type="Pfam" id="PF02518">
    <property type="entry name" value="HATPase_c"/>
    <property type="match status" value="1"/>
</dbReference>
<dbReference type="SUPFAM" id="SSF55874">
    <property type="entry name" value="ATPase domain of HSP90 chaperone/DNA topoisomerase II/histidine kinase"/>
    <property type="match status" value="1"/>
</dbReference>
<evidence type="ECO:0000256" key="6">
    <source>
        <dbReference type="ARBA" id="ARBA00022777"/>
    </source>
</evidence>
<evidence type="ECO:0000256" key="5">
    <source>
        <dbReference type="ARBA" id="ARBA00022741"/>
    </source>
</evidence>